<reference evidence="2 3" key="1">
    <citation type="submission" date="2020-02" db="EMBL/GenBank/DDBJ databases">
        <title>Balneolaceae bacterium YR4-1, complete genome.</title>
        <authorList>
            <person name="Li Y."/>
            <person name="Wu S."/>
        </authorList>
    </citation>
    <scope>NUCLEOTIDE SEQUENCE [LARGE SCALE GENOMIC DNA]</scope>
    <source>
        <strain evidence="2 3">YR4-1</strain>
    </source>
</reference>
<feature type="domain" description="Alpha-L-glutamate ligase-related protein ATP-grasp" evidence="1">
    <location>
        <begin position="81"/>
        <end position="333"/>
    </location>
</feature>
<protein>
    <submittedName>
        <fullName evidence="2">Hexapeptide transferase</fullName>
    </submittedName>
</protein>
<dbReference type="RefSeq" id="WP_165141211.1">
    <property type="nucleotide sequence ID" value="NZ_JAALLT010000002.1"/>
</dbReference>
<dbReference type="GO" id="GO:0016740">
    <property type="term" value="F:transferase activity"/>
    <property type="evidence" value="ECO:0007669"/>
    <property type="project" value="UniProtKB-KW"/>
</dbReference>
<comment type="caution">
    <text evidence="2">The sequence shown here is derived from an EMBL/GenBank/DDBJ whole genome shotgun (WGS) entry which is preliminary data.</text>
</comment>
<dbReference type="EMBL" id="JAALLT010000002">
    <property type="protein sequence ID" value="NGP76673.1"/>
    <property type="molecule type" value="Genomic_DNA"/>
</dbReference>
<proteinExistence type="predicted"/>
<name>A0A6M1T8W5_9BACT</name>
<dbReference type="Proteomes" id="UP000473278">
    <property type="component" value="Unassembled WGS sequence"/>
</dbReference>
<keyword evidence="3" id="KW-1185">Reference proteome</keyword>
<dbReference type="SUPFAM" id="SSF56059">
    <property type="entry name" value="Glutathione synthetase ATP-binding domain-like"/>
    <property type="match status" value="1"/>
</dbReference>
<accession>A0A6M1T8W5</accession>
<evidence type="ECO:0000259" key="1">
    <source>
        <dbReference type="Pfam" id="PF14397"/>
    </source>
</evidence>
<evidence type="ECO:0000313" key="3">
    <source>
        <dbReference type="Proteomes" id="UP000473278"/>
    </source>
</evidence>
<sequence length="350" mass="40292">MKLKRALYLSYYLKELDRKKLDRFLKYTVELTGRTKADILSDVLKSVFRYNISILEYFQFRFFELSKSERAKWAGTGYMYEYQLKMNPLYERQILDDKTLFYKKYRNYFVHRVADIEDLESTPELVNAILNNPSGKLVLKASDGKCGSEVEVRNSAEFDREVLVKYMKQNNYGLVEEFIQQHPEINRLSSSAVNTVRIITQVIKDRNVEILGCRMRISVDSPVDNMAAGNLAAPIDEDTGKISGPAVYSDITKPEEELHPVTSVKIPGFQVPFWNEALDMVIRAALEHPQNRSIGWDVVITEDGPGLIEGNHDWCKLLWQLPVKKGLKPGLENYLDAYRAMNKAELEAVT</sequence>
<gene>
    <name evidence="2" type="ORF">G3570_08515</name>
</gene>
<dbReference type="AlphaFoldDB" id="A0A6M1T8W5"/>
<dbReference type="Pfam" id="PF14397">
    <property type="entry name" value="ATPgrasp_ST"/>
    <property type="match status" value="1"/>
</dbReference>
<organism evidence="2 3">
    <name type="scientific">Halalkalibaculum roseum</name>
    <dbReference type="NCBI Taxonomy" id="2709311"/>
    <lineage>
        <taxon>Bacteria</taxon>
        <taxon>Pseudomonadati</taxon>
        <taxon>Balneolota</taxon>
        <taxon>Balneolia</taxon>
        <taxon>Balneolales</taxon>
        <taxon>Balneolaceae</taxon>
        <taxon>Halalkalibaculum</taxon>
    </lineage>
</organism>
<dbReference type="InterPro" id="IPR039523">
    <property type="entry name" value="RimK-rel_E_lig_ATP-grasp"/>
</dbReference>
<keyword evidence="2" id="KW-0808">Transferase</keyword>
<evidence type="ECO:0000313" key="2">
    <source>
        <dbReference type="EMBL" id="NGP76673.1"/>
    </source>
</evidence>